<dbReference type="Gene3D" id="3.90.226.10">
    <property type="entry name" value="2-enoyl-CoA Hydratase, Chain A, domain 1"/>
    <property type="match status" value="1"/>
</dbReference>
<dbReference type="Pfam" id="PF22694">
    <property type="entry name" value="CtpB_N-like"/>
    <property type="match status" value="1"/>
</dbReference>
<evidence type="ECO:0000256" key="1">
    <source>
        <dbReference type="ARBA" id="ARBA00022670"/>
    </source>
</evidence>
<dbReference type="PROSITE" id="PS51257">
    <property type="entry name" value="PROKAR_LIPOPROTEIN"/>
    <property type="match status" value="1"/>
</dbReference>
<dbReference type="EMBL" id="FZLN01000004">
    <property type="protein sequence ID" value="SNQ30033.1"/>
    <property type="molecule type" value="Genomic_DNA"/>
</dbReference>
<keyword evidence="3" id="KW-0720">Serine protease</keyword>
<dbReference type="RefSeq" id="WP_088824205.1">
    <property type="nucleotide sequence ID" value="NZ_FZLN01000004.1"/>
</dbReference>
<dbReference type="AlphaFoldDB" id="A0A217EHR3"/>
<proteinExistence type="predicted"/>
<evidence type="ECO:0000256" key="4">
    <source>
        <dbReference type="SAM" id="SignalP"/>
    </source>
</evidence>
<dbReference type="InterPro" id="IPR055210">
    <property type="entry name" value="CtpA/B_N"/>
</dbReference>
<feature type="signal peptide" evidence="4">
    <location>
        <begin position="1"/>
        <end position="23"/>
    </location>
</feature>
<dbReference type="InterPro" id="IPR029045">
    <property type="entry name" value="ClpP/crotonase-like_dom_sf"/>
</dbReference>
<organism evidence="6 7">
    <name type="scientific">Acinetobacter apis</name>
    <dbReference type="NCBI Taxonomy" id="1229165"/>
    <lineage>
        <taxon>Bacteria</taxon>
        <taxon>Pseudomonadati</taxon>
        <taxon>Pseudomonadota</taxon>
        <taxon>Gammaproteobacteria</taxon>
        <taxon>Moraxellales</taxon>
        <taxon>Moraxellaceae</taxon>
        <taxon>Acinetobacter</taxon>
    </lineage>
</organism>
<accession>A0A217EHR3</accession>
<dbReference type="Gene3D" id="3.30.750.44">
    <property type="match status" value="1"/>
</dbReference>
<evidence type="ECO:0000259" key="5">
    <source>
        <dbReference type="SMART" id="SM00245"/>
    </source>
</evidence>
<evidence type="ECO:0000256" key="2">
    <source>
        <dbReference type="ARBA" id="ARBA00022801"/>
    </source>
</evidence>
<name>A0A217EHR3_9GAMM</name>
<dbReference type="GO" id="GO:0004175">
    <property type="term" value="F:endopeptidase activity"/>
    <property type="evidence" value="ECO:0007669"/>
    <property type="project" value="TreeGrafter"/>
</dbReference>
<dbReference type="InterPro" id="IPR036034">
    <property type="entry name" value="PDZ_sf"/>
</dbReference>
<dbReference type="PANTHER" id="PTHR32060:SF30">
    <property type="entry name" value="CARBOXY-TERMINAL PROCESSING PROTEASE CTPA"/>
    <property type="match status" value="1"/>
</dbReference>
<evidence type="ECO:0000313" key="6">
    <source>
        <dbReference type="EMBL" id="SNQ30033.1"/>
    </source>
</evidence>
<keyword evidence="7" id="KW-1185">Reference proteome</keyword>
<dbReference type="InterPro" id="IPR004447">
    <property type="entry name" value="Peptidase_S41A"/>
</dbReference>
<dbReference type="PANTHER" id="PTHR32060">
    <property type="entry name" value="TAIL-SPECIFIC PROTEASE"/>
    <property type="match status" value="1"/>
</dbReference>
<dbReference type="SMART" id="SM00245">
    <property type="entry name" value="TSPc"/>
    <property type="match status" value="1"/>
</dbReference>
<dbReference type="Proteomes" id="UP000243463">
    <property type="component" value="Unassembled WGS sequence"/>
</dbReference>
<dbReference type="InterPro" id="IPR005151">
    <property type="entry name" value="Tail-specific_protease"/>
</dbReference>
<keyword evidence="2" id="KW-0378">Hydrolase</keyword>
<dbReference type="GO" id="GO:0007165">
    <property type="term" value="P:signal transduction"/>
    <property type="evidence" value="ECO:0007669"/>
    <property type="project" value="TreeGrafter"/>
</dbReference>
<dbReference type="GO" id="GO:0006508">
    <property type="term" value="P:proteolysis"/>
    <property type="evidence" value="ECO:0007669"/>
    <property type="project" value="UniProtKB-KW"/>
</dbReference>
<dbReference type="SUPFAM" id="SSF52096">
    <property type="entry name" value="ClpP/crotonase"/>
    <property type="match status" value="1"/>
</dbReference>
<dbReference type="OrthoDB" id="9812068at2"/>
<dbReference type="GO" id="GO:0030288">
    <property type="term" value="C:outer membrane-bounded periplasmic space"/>
    <property type="evidence" value="ECO:0007669"/>
    <property type="project" value="TreeGrafter"/>
</dbReference>
<keyword evidence="1 6" id="KW-0645">Protease</keyword>
<keyword evidence="4" id="KW-0732">Signal</keyword>
<evidence type="ECO:0000256" key="3">
    <source>
        <dbReference type="ARBA" id="ARBA00022825"/>
    </source>
</evidence>
<feature type="domain" description="Tail specific protease" evidence="5">
    <location>
        <begin position="184"/>
        <end position="374"/>
    </location>
</feature>
<dbReference type="GO" id="GO:0008236">
    <property type="term" value="F:serine-type peptidase activity"/>
    <property type="evidence" value="ECO:0007669"/>
    <property type="project" value="UniProtKB-KW"/>
</dbReference>
<protein>
    <submittedName>
        <fullName evidence="6">Carboxyl-terminal processing protease</fullName>
    </submittedName>
</protein>
<sequence length="400" mass="44412">MTQQLKALCLWISLMGCSSYSLAAEPVLAQQAAATDEDNTDNLLLTQEIPVESIQRFVQIYALVKENYVDEKPDDQLFEQAIRGLVGGLDKYSRYLSAEDYKQLLQYTEGDLASVDFDLQYDKSRHQWYIQGLRGSADSLKLGLANGMLVYKLDNQELKGLNPEQVRNILYGSVGTVLNVQTSPSSPAITVVRNKKIEIEISQTLLKNQVLVIKVPVFQQETANEIKNILEEYARNKQKINVVLFDLRNNPGGLLSAAVETADLFLNNGVIVSTKSRSEGSQTFQALPNKEFKDLKLGILINHRSASAAEVFTAALKDHSRAWVMGEKSYGKGVVQKLFPLPNGAAIQMTVSHYFTPNGSMIDGIGIEPNEKIPLAADVKDSQYIDNVTESLLKHQTPNE</sequence>
<gene>
    <name evidence="6" type="ORF">SAMN05444584_2013</name>
</gene>
<reference evidence="7" key="1">
    <citation type="submission" date="2017-06" db="EMBL/GenBank/DDBJ databases">
        <authorList>
            <person name="Varghese N."/>
            <person name="Submissions S."/>
        </authorList>
    </citation>
    <scope>NUCLEOTIDE SEQUENCE [LARGE SCALE GENOMIC DNA]</scope>
    <source>
        <strain evidence="7">ANC 5114</strain>
    </source>
</reference>
<evidence type="ECO:0000313" key="7">
    <source>
        <dbReference type="Proteomes" id="UP000243463"/>
    </source>
</evidence>
<feature type="chain" id="PRO_5012939659" evidence="4">
    <location>
        <begin position="24"/>
        <end position="400"/>
    </location>
</feature>
<dbReference type="CDD" id="cd07560">
    <property type="entry name" value="Peptidase_S41_CPP"/>
    <property type="match status" value="1"/>
</dbReference>
<dbReference type="Pfam" id="PF03572">
    <property type="entry name" value="Peptidase_S41"/>
    <property type="match status" value="1"/>
</dbReference>
<dbReference type="Gene3D" id="2.30.42.10">
    <property type="match status" value="1"/>
</dbReference>